<evidence type="ECO:0000256" key="9">
    <source>
        <dbReference type="ARBA" id="ARBA00022989"/>
    </source>
</evidence>
<evidence type="ECO:0000256" key="12">
    <source>
        <dbReference type="ARBA" id="ARBA00023180"/>
    </source>
</evidence>
<sequence>MQAKKRYLLLVIIGILLFLLYSWGTYKNPNHGVHVSKREFKTFMEMEDFTSTVDMHVSPKQRRDTASESKKQRCRMETCFDYTKCKKFKVYLYPFEERVSNSYSKILTSIQDSRFYTTDPKEACIFILSIDTLDRDKLSRDYAKDIKTKIEKLPLWNNGKNHIIFNLYAGTWPNYNENLDFDIGEAMIAKASMSIHKFRPGFDISFPLFSKDHPQKGGDRGHLYLSINNIPPFRHYLLGFKGKRYLTGIGSETRNSLYHVHNDKDIVLLTTCKHGKGWQKTARELNDTRCLKDEKEYELHDYKKLLYNATFCLVPREALQAGCIPVLLSNGWELPFSEVIDWRKAVLWADERLLFQVPSIVRGVSIPEILAMRQHTQFLWETYFSSVEKIMSTTLEILKDRVDRHLSRTSPLWNTVPGALTLLPEFSDVLQNYPFFHRSLGVSLKDKFTAIIYATTPVTLSSAPLFRLIRTVAKSSYVNKIKIQLHQVSFRKFINLKCFIPSCLRVNSLEDRFFMPEAKKFMWLSVNLMKFDSLVVLYGIQGGKKYIELHVYEILNSIGSRFFPYPEIDTDAVFGLEEDALLTTDEIDFAFSVWKEFPERIVGYAARGHYWDEVKSRWSYSSKWTNDYSMILSGVAVYHSATRQIVDQSHNCEDILMNFLVSHVTKLPPIKVTHRKIYRESMLGGEKGSGLLDTYHFSQRQACVDSFVHLFGYMPLIRSQIRMDPLLFKDPVSNLRKKYLSYEKLELYQQLRLNSVTTSVQSMILYNFRMIDLKYQLLRYNLLISRLSHQVVTNTSKFQVYDIPVFIVNKNGGGNFSVLINILLYNFLKISNYILILQTSDITTQVVFISRKVYERKKKTEFCLFCHLKGIVFFFLMYDLGATCFYTYTCVHIKKKNKKSFTSTIDEFRPMNKTFYPLKKKLNKLDFFSHAYS</sequence>
<keyword evidence="11" id="KW-1015">Disulfide bond</keyword>
<evidence type="ECO:0000256" key="7">
    <source>
        <dbReference type="ARBA" id="ARBA00022824"/>
    </source>
</evidence>
<organism evidence="16 17">
    <name type="scientific">Tegillarca granosa</name>
    <name type="common">Malaysian cockle</name>
    <name type="synonym">Anadara granosa</name>
    <dbReference type="NCBI Taxonomy" id="220873"/>
    <lineage>
        <taxon>Eukaryota</taxon>
        <taxon>Metazoa</taxon>
        <taxon>Spiralia</taxon>
        <taxon>Lophotrochozoa</taxon>
        <taxon>Mollusca</taxon>
        <taxon>Bivalvia</taxon>
        <taxon>Autobranchia</taxon>
        <taxon>Pteriomorphia</taxon>
        <taxon>Arcoida</taxon>
        <taxon>Arcoidea</taxon>
        <taxon>Arcidae</taxon>
        <taxon>Tegillarca</taxon>
    </lineage>
</organism>
<keyword evidence="12" id="KW-0325">Glycoprotein</keyword>
<keyword evidence="8" id="KW-0735">Signal-anchor</keyword>
<dbReference type="InterPro" id="IPR015338">
    <property type="entry name" value="GT64_dom"/>
</dbReference>
<dbReference type="Pfam" id="PF03016">
    <property type="entry name" value="Exostosin_GT47"/>
    <property type="match status" value="1"/>
</dbReference>
<protein>
    <submittedName>
        <fullName evidence="16">Uncharacterized protein</fullName>
    </submittedName>
</protein>
<keyword evidence="17" id="KW-1185">Reference proteome</keyword>
<dbReference type="InterPro" id="IPR040911">
    <property type="entry name" value="Exostosin_GT47"/>
</dbReference>
<comment type="similarity">
    <text evidence="3">Belongs to the glycosyltransferase 47 family.</text>
</comment>
<feature type="domain" description="Glycosyl transferase 64" evidence="15">
    <location>
        <begin position="555"/>
        <end position="728"/>
    </location>
</feature>
<evidence type="ECO:0000256" key="1">
    <source>
        <dbReference type="ARBA" id="ARBA00004648"/>
    </source>
</evidence>
<comment type="subcellular location">
    <subcellularLocation>
        <location evidence="1">Endoplasmic reticulum membrane</location>
        <topology evidence="1">Single-pass type II membrane protein</topology>
    </subcellularLocation>
</comment>
<keyword evidence="5" id="KW-0808">Transferase</keyword>
<dbReference type="InterPro" id="IPR029044">
    <property type="entry name" value="Nucleotide-diphossugar_trans"/>
</dbReference>
<dbReference type="SUPFAM" id="SSF53448">
    <property type="entry name" value="Nucleotide-diphospho-sugar transferases"/>
    <property type="match status" value="1"/>
</dbReference>
<dbReference type="Proteomes" id="UP001217089">
    <property type="component" value="Unassembled WGS sequence"/>
</dbReference>
<evidence type="ECO:0000256" key="8">
    <source>
        <dbReference type="ARBA" id="ARBA00022968"/>
    </source>
</evidence>
<evidence type="ECO:0000256" key="3">
    <source>
        <dbReference type="ARBA" id="ARBA00010271"/>
    </source>
</evidence>
<keyword evidence="10 13" id="KW-0472">Membrane</keyword>
<feature type="transmembrane region" description="Helical" evidence="13">
    <location>
        <begin position="871"/>
        <end position="891"/>
    </location>
</feature>
<dbReference type="PANTHER" id="PTHR48261">
    <property type="entry name" value="ACETYLGLUCOSAMINYLTRANSFERASE"/>
    <property type="match status" value="1"/>
</dbReference>
<dbReference type="Pfam" id="PF09258">
    <property type="entry name" value="Glyco_transf_64"/>
    <property type="match status" value="1"/>
</dbReference>
<evidence type="ECO:0000256" key="2">
    <source>
        <dbReference type="ARBA" id="ARBA00004922"/>
    </source>
</evidence>
<feature type="domain" description="Exostosin GT47" evidence="14">
    <location>
        <begin position="84"/>
        <end position="362"/>
    </location>
</feature>
<evidence type="ECO:0000256" key="4">
    <source>
        <dbReference type="ARBA" id="ARBA00022676"/>
    </source>
</evidence>
<dbReference type="EMBL" id="JARBDR010000018">
    <property type="protein sequence ID" value="KAJ8322065.1"/>
    <property type="molecule type" value="Genomic_DNA"/>
</dbReference>
<evidence type="ECO:0000256" key="13">
    <source>
        <dbReference type="SAM" id="Phobius"/>
    </source>
</evidence>
<keyword evidence="6 13" id="KW-0812">Transmembrane</keyword>
<dbReference type="PANTHER" id="PTHR48261:SF3">
    <property type="entry name" value="EXOSTOSIN GLYCOSYLTRANSFERASE 1"/>
    <property type="match status" value="1"/>
</dbReference>
<reference evidence="16 17" key="1">
    <citation type="submission" date="2022-12" db="EMBL/GenBank/DDBJ databases">
        <title>Chromosome-level genome of Tegillarca granosa.</title>
        <authorList>
            <person name="Kim J."/>
        </authorList>
    </citation>
    <scope>NUCLEOTIDE SEQUENCE [LARGE SCALE GENOMIC DNA]</scope>
    <source>
        <strain evidence="16">Teg-2019</strain>
        <tissue evidence="16">Adductor muscle</tissue>
    </source>
</reference>
<evidence type="ECO:0000259" key="14">
    <source>
        <dbReference type="Pfam" id="PF03016"/>
    </source>
</evidence>
<evidence type="ECO:0000313" key="16">
    <source>
        <dbReference type="EMBL" id="KAJ8322065.1"/>
    </source>
</evidence>
<dbReference type="Gene3D" id="3.90.550.10">
    <property type="entry name" value="Spore Coat Polysaccharide Biosynthesis Protein SpsA, Chain A"/>
    <property type="match status" value="1"/>
</dbReference>
<dbReference type="InterPro" id="IPR004263">
    <property type="entry name" value="Exostosin"/>
</dbReference>
<evidence type="ECO:0000313" key="17">
    <source>
        <dbReference type="Proteomes" id="UP001217089"/>
    </source>
</evidence>
<evidence type="ECO:0000256" key="11">
    <source>
        <dbReference type="ARBA" id="ARBA00023157"/>
    </source>
</evidence>
<accession>A0ABQ9G272</accession>
<proteinExistence type="inferred from homology"/>
<name>A0ABQ9G272_TEGGR</name>
<evidence type="ECO:0000256" key="6">
    <source>
        <dbReference type="ARBA" id="ARBA00022692"/>
    </source>
</evidence>
<evidence type="ECO:0000256" key="10">
    <source>
        <dbReference type="ARBA" id="ARBA00023136"/>
    </source>
</evidence>
<evidence type="ECO:0000259" key="15">
    <source>
        <dbReference type="Pfam" id="PF09258"/>
    </source>
</evidence>
<keyword evidence="4" id="KW-0328">Glycosyltransferase</keyword>
<comment type="caution">
    <text evidence="16">The sequence shown here is derived from an EMBL/GenBank/DDBJ whole genome shotgun (WGS) entry which is preliminary data.</text>
</comment>
<gene>
    <name evidence="16" type="ORF">KUTeg_000536</name>
</gene>
<evidence type="ECO:0000256" key="5">
    <source>
        <dbReference type="ARBA" id="ARBA00022679"/>
    </source>
</evidence>
<comment type="pathway">
    <text evidence="2">Protein modification; protein glycosylation.</text>
</comment>
<keyword evidence="7" id="KW-0256">Endoplasmic reticulum</keyword>
<keyword evidence="9 13" id="KW-1133">Transmembrane helix</keyword>